<comment type="caution">
    <text evidence="1">The sequence shown here is derived from an EMBL/GenBank/DDBJ whole genome shotgun (WGS) entry which is preliminary data.</text>
</comment>
<accession>A0ACC0EXS1</accession>
<protein>
    <submittedName>
        <fullName evidence="1">Uncharacterized protein</fullName>
    </submittedName>
</protein>
<keyword evidence="2" id="KW-1185">Reference proteome</keyword>
<organism evidence="1 2">
    <name type="scientific">Puccinia striiformis f. sp. tritici</name>
    <dbReference type="NCBI Taxonomy" id="168172"/>
    <lineage>
        <taxon>Eukaryota</taxon>
        <taxon>Fungi</taxon>
        <taxon>Dikarya</taxon>
        <taxon>Basidiomycota</taxon>
        <taxon>Pucciniomycotina</taxon>
        <taxon>Pucciniomycetes</taxon>
        <taxon>Pucciniales</taxon>
        <taxon>Pucciniaceae</taxon>
        <taxon>Puccinia</taxon>
    </lineage>
</organism>
<name>A0ACC0EXS1_9BASI</name>
<proteinExistence type="predicted"/>
<reference evidence="2" key="2">
    <citation type="journal article" date="2018" name="Mol. Plant Microbe Interact.">
        <title>Genome sequence resources for the wheat stripe rust pathogen (Puccinia striiformis f. sp. tritici) and the barley stripe rust pathogen (Puccinia striiformis f. sp. hordei).</title>
        <authorList>
            <person name="Xia C."/>
            <person name="Wang M."/>
            <person name="Yin C."/>
            <person name="Cornejo O.E."/>
            <person name="Hulbert S.H."/>
            <person name="Chen X."/>
        </authorList>
    </citation>
    <scope>NUCLEOTIDE SEQUENCE [LARGE SCALE GENOMIC DNA]</scope>
    <source>
        <strain evidence="2">93-210</strain>
    </source>
</reference>
<evidence type="ECO:0000313" key="2">
    <source>
        <dbReference type="Proteomes" id="UP001060170"/>
    </source>
</evidence>
<reference evidence="2" key="1">
    <citation type="journal article" date="2018" name="BMC Genomics">
        <title>Genomic insights into host adaptation between the wheat stripe rust pathogen (Puccinia striiformis f. sp. tritici) and the barley stripe rust pathogen (Puccinia striiformis f. sp. hordei).</title>
        <authorList>
            <person name="Xia C."/>
            <person name="Wang M."/>
            <person name="Yin C."/>
            <person name="Cornejo O.E."/>
            <person name="Hulbert S.H."/>
            <person name="Chen X."/>
        </authorList>
    </citation>
    <scope>NUCLEOTIDE SEQUENCE [LARGE SCALE GENOMIC DNA]</scope>
    <source>
        <strain evidence="2">93-210</strain>
    </source>
</reference>
<dbReference type="Proteomes" id="UP001060170">
    <property type="component" value="Chromosome 1"/>
</dbReference>
<sequence length="732" mass="81255">MAHIIASPRGITLPYTSLFNVGLRDKSSRSVNSRPSEYFWKKAIDGDSLAETTPEAERAQESDDVWLDSLAPALSDSENETTPKANKIQTEPKSRKKIFTQIRRIAFKAFTPKSDGTGNRKNIVTSTEVITREETLDNFDQYGTTTSKVNKRMSVFNSWKFKSNGAQTQVQKMVAVLKNRISASSPADQQPKTWDEYHRFYANEQIDVLNPPLPPMEPDAEGDEPSAFHSRFYMAPRPANEQERQLVVNRLGVLGRKSYDETDEGVAKSKARIEIGDKLMEEGKAPTGLDEPWERRDSLVSEECSMGVDETRAMIDGVRSGQLPPETLEQHPVFRKIVKQCRELFGTALSMISILDDDRQIFLAESGLGGKRDISRDIGFCAHTILSGRKGFTVLDTHKDWRFENGPLTQNFGSRFYAGVPLMAPNLDGSQESEENACPIGTLCIVDTAPRESFSVEDRKKLVYMSEYARREIEKWFAKKMEQKMENLTRGQENWNHELKRVVSSTSDGEESLETEVLSDTPASPTKTKTSKRASLRRLTSSSSISTAPTSPASHTHTALKSPTKTGPGLFEDVNAVVKPKMRKVFDLATKLIGETLDLSLVYLTAVVPHGESNELGRTLIISGHNIPLPVPVFDAGLHLRALRAPEGGFLYQNPSVQESEEASLQPKGSGGPKPYASAMLLAVGTEAQPNSGGFVLAGYTDDPKRVFGAEDVGFMKQFSLELSRYTSRLQL</sequence>
<evidence type="ECO:0000313" key="1">
    <source>
        <dbReference type="EMBL" id="KAI7962287.1"/>
    </source>
</evidence>
<gene>
    <name evidence="1" type="ORF">MJO28_000381</name>
</gene>
<reference evidence="1 2" key="3">
    <citation type="journal article" date="2022" name="Microbiol. Spectr.">
        <title>Folding features and dynamics of 3D genome architecture in plant fungal pathogens.</title>
        <authorList>
            <person name="Xia C."/>
        </authorList>
    </citation>
    <scope>NUCLEOTIDE SEQUENCE [LARGE SCALE GENOMIC DNA]</scope>
    <source>
        <strain evidence="1 2">93-210</strain>
    </source>
</reference>
<dbReference type="EMBL" id="CM045865">
    <property type="protein sequence ID" value="KAI7962287.1"/>
    <property type="molecule type" value="Genomic_DNA"/>
</dbReference>